<name>A0ABZ0Z2M2_9CAUD</name>
<evidence type="ECO:0000313" key="2">
    <source>
        <dbReference type="Proteomes" id="UP001358193"/>
    </source>
</evidence>
<keyword evidence="2" id="KW-1185">Reference proteome</keyword>
<dbReference type="Proteomes" id="UP001358193">
    <property type="component" value="Segment"/>
</dbReference>
<protein>
    <submittedName>
        <fullName evidence="1">Uncharacterized protein</fullName>
    </submittedName>
</protein>
<organism evidence="1 2">
    <name type="scientific">phage Lak_Megaphage_Sonny</name>
    <dbReference type="NCBI Taxonomy" id="3109229"/>
    <lineage>
        <taxon>Viruses</taxon>
        <taxon>Duplodnaviria</taxon>
        <taxon>Heunggongvirae</taxon>
        <taxon>Uroviricota</taxon>
        <taxon>Caudoviricetes</taxon>
        <taxon>Caudoviricetes code 15 clade</taxon>
    </lineage>
</organism>
<reference evidence="1 2" key="1">
    <citation type="submission" date="2023-11" db="EMBL/GenBank/DDBJ databases">
        <authorList>
            <person name="Cook R."/>
            <person name="Crisci M."/>
            <person name="Pye H."/>
            <person name="Adriaenssens E."/>
            <person name="Santini J."/>
        </authorList>
    </citation>
    <scope>NUCLEOTIDE SEQUENCE [LARGE SCALE GENOMIC DNA]</scope>
    <source>
        <strain evidence="1">Lak_Megaphage_Sonny</strain>
    </source>
</reference>
<evidence type="ECO:0000313" key="1">
    <source>
        <dbReference type="EMBL" id="WQJ53450.1"/>
    </source>
</evidence>
<proteinExistence type="predicted"/>
<dbReference type="EMBL" id="OR769223">
    <property type="protein sequence ID" value="WQJ53450.1"/>
    <property type="molecule type" value="Genomic_DNA"/>
</dbReference>
<sequence length="225" mass="27042">MSLSSKLHKMDISTFNQFIERHLNDDNYKIIESRLIKVEYIPYNCVLPYLSEFTYDFLYSTIPSICYTIIFSYHIIKKTLFNNYESADISIKDDLYFFDKADADLYLKYAKCPSEPLNKYLQDINYIGIPDKLTNINILSFNQIEHNDFIAIKIKNEPTYLFTKIDYIEKYTKSLTILFEQYDIFKDDKKDDKITEKYVDPKIEFIVRDEIERTERYLKTLKQII</sequence>
<accession>A0ABZ0Z2M2</accession>